<comment type="caution">
    <text evidence="1">The sequence shown here is derived from an EMBL/GenBank/DDBJ whole genome shotgun (WGS) entry which is preliminary data.</text>
</comment>
<dbReference type="AlphaFoldDB" id="A0AB34R4E7"/>
<evidence type="ECO:0000313" key="2">
    <source>
        <dbReference type="Proteomes" id="UP000031937"/>
    </source>
</evidence>
<dbReference type="RefSeq" id="WP_041502572.1">
    <property type="nucleotide sequence ID" value="NZ_JPIT01000009.1"/>
</dbReference>
<evidence type="ECO:0000313" key="1">
    <source>
        <dbReference type="EMBL" id="KIO46489.1"/>
    </source>
</evidence>
<evidence type="ECO:0008006" key="3">
    <source>
        <dbReference type="Google" id="ProtNLM"/>
    </source>
</evidence>
<name>A0AB34R4E7_9PORP</name>
<dbReference type="EMBL" id="JPIT01000009">
    <property type="protein sequence ID" value="KIO46489.1"/>
    <property type="molecule type" value="Genomic_DNA"/>
</dbReference>
<sequence length="321" mass="38337">MIKLFFEYLATRRYKENDLSDITWALCHACPDFKRIFIHFFFPDLEIDLIEYFERETRDDDEGDSRVDFLIRIKGDDKPFLIEVKIGDRNHHFGQYEKAYHVGKERLGYITNYSLHMSGYMTKTWEMFFDELAEQIKYIQEDDSLKLINGYSSYLQNVCGIIKFNKAMKLDGMYSLYQLMVELRKLINRSEEDFTLELYSDKNGNRNGVQGLYFRIDYTTEKIAPTWAWIGIYYNREKPLICISFSKDEGWGKPVYDILSESVKENGIYAASPYKEGNSYWFELSAKKHEEFETLPLQEQRELLKNFMDEVIRYPLKAFKQ</sequence>
<gene>
    <name evidence="1" type="ORF">IE90_03805</name>
</gene>
<organism evidence="1 2">
    <name type="scientific">Sanguibacteroides justesenii</name>
    <dbReference type="NCBI Taxonomy" id="1547597"/>
    <lineage>
        <taxon>Bacteria</taxon>
        <taxon>Pseudomonadati</taxon>
        <taxon>Bacteroidota</taxon>
        <taxon>Bacteroidia</taxon>
        <taxon>Bacteroidales</taxon>
        <taxon>Porphyromonadaceae</taxon>
        <taxon>Sanguibacteroides</taxon>
    </lineage>
</organism>
<accession>A0AB34R4E7</accession>
<dbReference type="Proteomes" id="UP000031937">
    <property type="component" value="Unassembled WGS sequence"/>
</dbReference>
<reference evidence="1 2" key="1">
    <citation type="submission" date="2014-07" db="EMBL/GenBank/DDBJ databases">
        <title>Porphyromonadaceae bacterium OUH 334697 = ATCC BAA-2682 = DSM 28341 draft genome.</title>
        <authorList>
            <person name="Sydenham T.V."/>
            <person name="Hasman H."/>
            <person name="Justesen U.S."/>
        </authorList>
    </citation>
    <scope>NUCLEOTIDE SEQUENCE [LARGE SCALE GENOMIC DNA]</scope>
    <source>
        <strain evidence="1 2">OUH 334697</strain>
    </source>
</reference>
<proteinExistence type="predicted"/>
<protein>
    <recommendedName>
        <fullName evidence="3">PD-(D/E)XK nuclease superfamily protein</fullName>
    </recommendedName>
</protein>